<dbReference type="RefSeq" id="WP_144753599.1">
    <property type="nucleotide sequence ID" value="NZ_VMNW02000090.1"/>
</dbReference>
<keyword evidence="3" id="KW-1185">Reference proteome</keyword>
<keyword evidence="1" id="KW-0472">Membrane</keyword>
<proteinExistence type="predicted"/>
<sequence length="238" mass="26770">MSPVAVIAIAVAGTILLGAGLVWLYVLVDRRFRKEENVILGRMREALPRLGWEFTKRDDSVARLWSRQVEDSFHRNPFQPLVGPPRSGRADNVITGVHRGRPFVAAKLDTHYDADNFWLHWIGVRTPAVRPSLSVVRSATVVSAINNALWGEIRIGHPEFDERFDVKSDNAAFAAAFLSPALTEFLLRDPRPFRGFILRGDHLDALDRIGDHRDPEELIPALDLRCDILDRVPAAAWA</sequence>
<evidence type="ECO:0000313" key="2">
    <source>
        <dbReference type="EMBL" id="KAA9152228.1"/>
    </source>
</evidence>
<accession>A0A5N0UQB8</accession>
<comment type="caution">
    <text evidence="2">The sequence shown here is derived from an EMBL/GenBank/DDBJ whole genome shotgun (WGS) entry which is preliminary data.</text>
</comment>
<dbReference type="Proteomes" id="UP000319769">
    <property type="component" value="Unassembled WGS sequence"/>
</dbReference>
<dbReference type="EMBL" id="VMNW02000090">
    <property type="protein sequence ID" value="KAA9152228.1"/>
    <property type="molecule type" value="Genomic_DNA"/>
</dbReference>
<gene>
    <name evidence="2" type="ORF">FPZ12_037275</name>
</gene>
<organism evidence="2 3">
    <name type="scientific">Amycolatopsis acidicola</name>
    <dbReference type="NCBI Taxonomy" id="2596893"/>
    <lineage>
        <taxon>Bacteria</taxon>
        <taxon>Bacillati</taxon>
        <taxon>Actinomycetota</taxon>
        <taxon>Actinomycetes</taxon>
        <taxon>Pseudonocardiales</taxon>
        <taxon>Pseudonocardiaceae</taxon>
        <taxon>Amycolatopsis</taxon>
    </lineage>
</organism>
<dbReference type="AlphaFoldDB" id="A0A5N0UQB8"/>
<feature type="transmembrane region" description="Helical" evidence="1">
    <location>
        <begin position="6"/>
        <end position="28"/>
    </location>
</feature>
<keyword evidence="1" id="KW-0812">Transmembrane</keyword>
<evidence type="ECO:0008006" key="4">
    <source>
        <dbReference type="Google" id="ProtNLM"/>
    </source>
</evidence>
<dbReference type="OrthoDB" id="3812641at2"/>
<reference evidence="2" key="1">
    <citation type="submission" date="2019-09" db="EMBL/GenBank/DDBJ databases">
        <authorList>
            <person name="Teo W.F.A."/>
            <person name="Duangmal K."/>
        </authorList>
    </citation>
    <scope>NUCLEOTIDE SEQUENCE [LARGE SCALE GENOMIC DNA]</scope>
    <source>
        <strain evidence="2">K81G1</strain>
    </source>
</reference>
<evidence type="ECO:0000256" key="1">
    <source>
        <dbReference type="SAM" id="Phobius"/>
    </source>
</evidence>
<protein>
    <recommendedName>
        <fullName evidence="4">DUF3137 domain-containing protein</fullName>
    </recommendedName>
</protein>
<evidence type="ECO:0000313" key="3">
    <source>
        <dbReference type="Proteomes" id="UP000319769"/>
    </source>
</evidence>
<keyword evidence="1" id="KW-1133">Transmembrane helix</keyword>
<name>A0A5N0UQB8_9PSEU</name>